<name>A0A6N4W4M8_9MYCO</name>
<organism evidence="2 3">
    <name type="scientific">Mycolicibacterium anyangense</name>
    <dbReference type="NCBI Taxonomy" id="1431246"/>
    <lineage>
        <taxon>Bacteria</taxon>
        <taxon>Bacillati</taxon>
        <taxon>Actinomycetota</taxon>
        <taxon>Actinomycetes</taxon>
        <taxon>Mycobacteriales</taxon>
        <taxon>Mycobacteriaceae</taxon>
        <taxon>Mycolicibacterium</taxon>
    </lineage>
</organism>
<keyword evidence="1" id="KW-1133">Transmembrane helix</keyword>
<accession>A0A6N4W4M8</accession>
<gene>
    <name evidence="2" type="ORF">MANY_22330</name>
</gene>
<dbReference type="Proteomes" id="UP000467249">
    <property type="component" value="Chromosome"/>
</dbReference>
<keyword evidence="3" id="KW-1185">Reference proteome</keyword>
<keyword evidence="1" id="KW-0812">Transmembrane</keyword>
<feature type="transmembrane region" description="Helical" evidence="1">
    <location>
        <begin position="6"/>
        <end position="26"/>
    </location>
</feature>
<evidence type="ECO:0000313" key="2">
    <source>
        <dbReference type="EMBL" id="BBZ76896.1"/>
    </source>
</evidence>
<sequence>MWLVVLKVALVAFLAIGVGILIFAYARRAREIKSQRIGPDPDMGPSTTWGIVPPTPLPEWAYWDEAPSDLPPDPQDGRR</sequence>
<evidence type="ECO:0000256" key="1">
    <source>
        <dbReference type="SAM" id="Phobius"/>
    </source>
</evidence>
<dbReference type="KEGG" id="many:MANY_22330"/>
<evidence type="ECO:0000313" key="3">
    <source>
        <dbReference type="Proteomes" id="UP000467249"/>
    </source>
</evidence>
<keyword evidence="1" id="KW-0472">Membrane</keyword>
<dbReference type="EMBL" id="AP022620">
    <property type="protein sequence ID" value="BBZ76896.1"/>
    <property type="molecule type" value="Genomic_DNA"/>
</dbReference>
<reference evidence="2 3" key="1">
    <citation type="journal article" date="2019" name="Emerg. Microbes Infect.">
        <title>Comprehensive subspecies identification of 175 nontuberculous mycobacteria species based on 7547 genomic profiles.</title>
        <authorList>
            <person name="Matsumoto Y."/>
            <person name="Kinjo T."/>
            <person name="Motooka D."/>
            <person name="Nabeya D."/>
            <person name="Jung N."/>
            <person name="Uechi K."/>
            <person name="Horii T."/>
            <person name="Iida T."/>
            <person name="Fujita J."/>
            <person name="Nakamura S."/>
        </authorList>
    </citation>
    <scope>NUCLEOTIDE SEQUENCE [LARGE SCALE GENOMIC DNA]</scope>
    <source>
        <strain evidence="2 3">JCM 30275</strain>
    </source>
</reference>
<dbReference type="AlphaFoldDB" id="A0A6N4W4M8"/>
<proteinExistence type="predicted"/>
<protein>
    <submittedName>
        <fullName evidence="2">Uncharacterized protein</fullName>
    </submittedName>
</protein>